<organism evidence="2 3">
    <name type="scientific">Pseudomicrostroma glucosiphilum</name>
    <dbReference type="NCBI Taxonomy" id="1684307"/>
    <lineage>
        <taxon>Eukaryota</taxon>
        <taxon>Fungi</taxon>
        <taxon>Dikarya</taxon>
        <taxon>Basidiomycota</taxon>
        <taxon>Ustilaginomycotina</taxon>
        <taxon>Exobasidiomycetes</taxon>
        <taxon>Microstromatales</taxon>
        <taxon>Microstromatales incertae sedis</taxon>
        <taxon>Pseudomicrostroma</taxon>
    </lineage>
</organism>
<keyword evidence="3" id="KW-1185">Reference proteome</keyword>
<dbReference type="AlphaFoldDB" id="A0A316TZR6"/>
<accession>A0A316TZR6</accession>
<name>A0A316TZR6_9BASI</name>
<feature type="region of interest" description="Disordered" evidence="1">
    <location>
        <begin position="1"/>
        <end position="96"/>
    </location>
</feature>
<feature type="compositionally biased region" description="Polar residues" evidence="1">
    <location>
        <begin position="475"/>
        <end position="486"/>
    </location>
</feature>
<dbReference type="GeneID" id="37015634"/>
<evidence type="ECO:0000313" key="2">
    <source>
        <dbReference type="EMBL" id="PWN18662.1"/>
    </source>
</evidence>
<dbReference type="Proteomes" id="UP000245942">
    <property type="component" value="Unassembled WGS sequence"/>
</dbReference>
<feature type="region of interest" description="Disordered" evidence="1">
    <location>
        <begin position="247"/>
        <end position="269"/>
    </location>
</feature>
<evidence type="ECO:0000256" key="1">
    <source>
        <dbReference type="SAM" id="MobiDB-lite"/>
    </source>
</evidence>
<evidence type="ECO:0000313" key="3">
    <source>
        <dbReference type="Proteomes" id="UP000245942"/>
    </source>
</evidence>
<feature type="region of interest" description="Disordered" evidence="1">
    <location>
        <begin position="441"/>
        <end position="526"/>
    </location>
</feature>
<feature type="compositionally biased region" description="Basic and acidic residues" evidence="1">
    <location>
        <begin position="441"/>
        <end position="450"/>
    </location>
</feature>
<dbReference type="EMBL" id="KZ819335">
    <property type="protein sequence ID" value="PWN18662.1"/>
    <property type="molecule type" value="Genomic_DNA"/>
</dbReference>
<feature type="region of interest" description="Disordered" evidence="1">
    <location>
        <begin position="900"/>
        <end position="926"/>
    </location>
</feature>
<feature type="region of interest" description="Disordered" evidence="1">
    <location>
        <begin position="561"/>
        <end position="595"/>
    </location>
</feature>
<gene>
    <name evidence="2" type="ORF">BCV69DRAFT_295237</name>
</gene>
<dbReference type="RefSeq" id="XP_025345822.1">
    <property type="nucleotide sequence ID" value="XM_025493900.1"/>
</dbReference>
<feature type="compositionally biased region" description="Polar residues" evidence="1">
    <location>
        <begin position="50"/>
        <end position="71"/>
    </location>
</feature>
<feature type="region of interest" description="Disordered" evidence="1">
    <location>
        <begin position="632"/>
        <end position="685"/>
    </location>
</feature>
<reference evidence="2 3" key="1">
    <citation type="journal article" date="2018" name="Mol. Biol. Evol.">
        <title>Broad Genomic Sampling Reveals a Smut Pathogenic Ancestry of the Fungal Clade Ustilaginomycotina.</title>
        <authorList>
            <person name="Kijpornyongpan T."/>
            <person name="Mondo S.J."/>
            <person name="Barry K."/>
            <person name="Sandor L."/>
            <person name="Lee J."/>
            <person name="Lipzen A."/>
            <person name="Pangilinan J."/>
            <person name="LaButti K."/>
            <person name="Hainaut M."/>
            <person name="Henrissat B."/>
            <person name="Grigoriev I.V."/>
            <person name="Spatafora J.W."/>
            <person name="Aime M.C."/>
        </authorList>
    </citation>
    <scope>NUCLEOTIDE SEQUENCE [LARGE SCALE GENOMIC DNA]</scope>
    <source>
        <strain evidence="2 3">MCA 4718</strain>
    </source>
</reference>
<feature type="compositionally biased region" description="Basic and acidic residues" evidence="1">
    <location>
        <begin position="910"/>
        <end position="919"/>
    </location>
</feature>
<feature type="compositionally biased region" description="Polar residues" evidence="1">
    <location>
        <begin position="502"/>
        <end position="516"/>
    </location>
</feature>
<sequence length="1085" mass="114970">MGAITLTSPAGWKIFRSPADSSSNSTGTALTPPTVETQPPPVSQLVRTGGQESNSSEEVLQSQATPGTTRIEQPKAATSAPATLRPTPKATAARRPMSFIATSKVKTFGKPLALASVQQQPPSTNPPRTVEGSGLLRSLAAKKRLPRWLSRSSDAMQISKPQLVSHSSSHPVSPTPLESILLLGRAETALGVPASLSKEVNAGFSCVTFEQEREGVARKRSASMSTAQLLEEAATKLMGERSAAKMAAGQGKVVPPVNSKDAKAQGKTSVDIITRDAKLQNGLRQVLNQNNKSTPALPSCATGTATTAGNPLPSDIPSHSISRKAVPKLPDCDSDFLPQELPLKSEMLYPGISGSVHLSGDGPTMHSIVVSRAEDDFERFGGNADEVAVQDALKGKVIDLTKEVEAWKKSKLALRASRLKQEQHEKVRRVRVQEVAVVERDAKPEEKMSERTVTAPEKSIAELPRAIPAVHPATPSKNRMSRSSNGSQRSRPPSVPLPSLPNTPRKQQLPSQQRATAQRKVSEAATQTSELAFVVTHREEGSSGKTQREVNVVDAAAPLIDLDSPGAVPGQSANQSSPTKGADLPSGPSASAAEETVTFISQEEASLDFGSLGPPTDSSCLPSSNAAGLNSKSKYGAGANGGGQRDGKLATTQPLVVEDRREVPVPNSSERYRSSNTRPALKDPRDDRALETQFWSLLAQVQAREYGYADALADELNLEPETGASSTSTLSFAGIRDWRERVASEAGRLRKTQHAPVREVFPATARDERQMPHVLRAVSGHSVTPHDGGQWEDMDLPSTIFPPTSTLATRGSASQVTETKAQVQLAQAGNEGIKPEAPIKLVIPPIQVQAHVSTASSSMLSWGTRSRRTLSEHEAQRLFGSLTAVPHPGEEWGVKSGAAGGFEEGLLQPGEDHLGEGERGRKRQSRNTFGVASFDQGQKAGQLAGTNASRGIALAGHNTVTRTTTTTRATQSVVSITQSTSGPIPQAPPAFASLDTGLAQQQTLPASTCESTSTPTAQRLCVDLSSALDVGKDEHLQRALELVAHRIGIASEELERLKRDLHLIARAKGEGAAVTAATDVVAIEA</sequence>
<feature type="compositionally biased region" description="Polar residues" evidence="1">
    <location>
        <begin position="19"/>
        <end position="29"/>
    </location>
</feature>
<proteinExistence type="predicted"/>
<feature type="compositionally biased region" description="Polar residues" evidence="1">
    <location>
        <begin position="666"/>
        <end position="678"/>
    </location>
</feature>
<protein>
    <submittedName>
        <fullName evidence="2">Uncharacterized protein</fullName>
    </submittedName>
</protein>